<protein>
    <submittedName>
        <fullName evidence="7">DNA repair protein</fullName>
    </submittedName>
</protein>
<proteinExistence type="predicted"/>
<dbReference type="PANTHER" id="PTHR30471:SF3">
    <property type="entry name" value="UPF0758 PROTEIN YEES-RELATED"/>
    <property type="match status" value="1"/>
</dbReference>
<evidence type="ECO:0000259" key="6">
    <source>
        <dbReference type="PROSITE" id="PS50249"/>
    </source>
</evidence>
<dbReference type="RefSeq" id="WP_117748268.1">
    <property type="nucleotide sequence ID" value="NZ_QSFG01000005.1"/>
</dbReference>
<evidence type="ECO:0000256" key="2">
    <source>
        <dbReference type="ARBA" id="ARBA00022723"/>
    </source>
</evidence>
<dbReference type="AlphaFoldDB" id="A0A3E4W3H8"/>
<gene>
    <name evidence="7" type="ORF">DXC17_12915</name>
</gene>
<dbReference type="SUPFAM" id="SSF102712">
    <property type="entry name" value="JAB1/MPN domain"/>
    <property type="match status" value="1"/>
</dbReference>
<evidence type="ECO:0000256" key="1">
    <source>
        <dbReference type="ARBA" id="ARBA00022670"/>
    </source>
</evidence>
<dbReference type="GO" id="GO:0046872">
    <property type="term" value="F:metal ion binding"/>
    <property type="evidence" value="ECO:0007669"/>
    <property type="project" value="UniProtKB-KW"/>
</dbReference>
<dbReference type="InterPro" id="IPR025657">
    <property type="entry name" value="RadC_JAB"/>
</dbReference>
<evidence type="ECO:0000256" key="3">
    <source>
        <dbReference type="ARBA" id="ARBA00022801"/>
    </source>
</evidence>
<keyword evidence="2" id="KW-0479">Metal-binding</keyword>
<comment type="caution">
    <text evidence="7">The sequence shown here is derived from an EMBL/GenBank/DDBJ whole genome shotgun (WGS) entry which is preliminary data.</text>
</comment>
<dbReference type="EMBL" id="QSTF01000040">
    <property type="protein sequence ID" value="RGM36781.1"/>
    <property type="molecule type" value="Genomic_DNA"/>
</dbReference>
<dbReference type="InterPro" id="IPR037518">
    <property type="entry name" value="MPN"/>
</dbReference>
<sequence length="202" mass="23097">MKTQFEVNEDFRVMENEELVYMLTKKNDFSQKAAEDLFGYPNTSSFSDVISQMTPAKRRLAMAAVELYKRLRENAAEPQKIMCSQDIYKLMFPYLGDIATEECWAVFLNQSSRVIKRFRVSCGGYSATQVDIRVILREALLSRAVNIILCHNHPSGNKQPSRDDDRLTQAVATGAKMMNLRFLDHVIIAGNDYYSFADEGKI</sequence>
<dbReference type="CDD" id="cd08071">
    <property type="entry name" value="MPN_DUF2466"/>
    <property type="match status" value="1"/>
</dbReference>
<dbReference type="Pfam" id="PF04002">
    <property type="entry name" value="RadC"/>
    <property type="match status" value="1"/>
</dbReference>
<accession>A0A3E4W3H8</accession>
<dbReference type="InterPro" id="IPR001405">
    <property type="entry name" value="UPF0758"/>
</dbReference>
<dbReference type="PROSITE" id="PS50249">
    <property type="entry name" value="MPN"/>
    <property type="match status" value="1"/>
</dbReference>
<organism evidence="7 8">
    <name type="scientific">Phocaeicola plebeius</name>
    <dbReference type="NCBI Taxonomy" id="310297"/>
    <lineage>
        <taxon>Bacteria</taxon>
        <taxon>Pseudomonadati</taxon>
        <taxon>Bacteroidota</taxon>
        <taxon>Bacteroidia</taxon>
        <taxon>Bacteroidales</taxon>
        <taxon>Bacteroidaceae</taxon>
        <taxon>Phocaeicola</taxon>
    </lineage>
</organism>
<evidence type="ECO:0000313" key="8">
    <source>
        <dbReference type="Proteomes" id="UP000260780"/>
    </source>
</evidence>
<name>A0A3E4W3H8_9BACT</name>
<dbReference type="PANTHER" id="PTHR30471">
    <property type="entry name" value="DNA REPAIR PROTEIN RADC"/>
    <property type="match status" value="1"/>
</dbReference>
<evidence type="ECO:0000313" key="7">
    <source>
        <dbReference type="EMBL" id="RGM36781.1"/>
    </source>
</evidence>
<dbReference type="Gene3D" id="3.40.140.10">
    <property type="entry name" value="Cytidine Deaminase, domain 2"/>
    <property type="match status" value="1"/>
</dbReference>
<feature type="domain" description="MPN" evidence="6">
    <location>
        <begin position="80"/>
        <end position="202"/>
    </location>
</feature>
<dbReference type="InterPro" id="IPR020891">
    <property type="entry name" value="UPF0758_CS"/>
</dbReference>
<dbReference type="Proteomes" id="UP000260780">
    <property type="component" value="Unassembled WGS sequence"/>
</dbReference>
<keyword evidence="3" id="KW-0378">Hydrolase</keyword>
<dbReference type="PROSITE" id="PS01302">
    <property type="entry name" value="UPF0758"/>
    <property type="match status" value="1"/>
</dbReference>
<dbReference type="GO" id="GO:0006508">
    <property type="term" value="P:proteolysis"/>
    <property type="evidence" value="ECO:0007669"/>
    <property type="project" value="UniProtKB-KW"/>
</dbReference>
<evidence type="ECO:0000256" key="5">
    <source>
        <dbReference type="ARBA" id="ARBA00023049"/>
    </source>
</evidence>
<evidence type="ECO:0000256" key="4">
    <source>
        <dbReference type="ARBA" id="ARBA00022833"/>
    </source>
</evidence>
<keyword evidence="1" id="KW-0645">Protease</keyword>
<reference evidence="7 8" key="1">
    <citation type="submission" date="2018-08" db="EMBL/GenBank/DDBJ databases">
        <title>A genome reference for cultivated species of the human gut microbiota.</title>
        <authorList>
            <person name="Zou Y."/>
            <person name="Xue W."/>
            <person name="Luo G."/>
        </authorList>
    </citation>
    <scope>NUCLEOTIDE SEQUENCE [LARGE SCALE GENOMIC DNA]</scope>
    <source>
        <strain evidence="7 8">OM08-14</strain>
    </source>
</reference>
<keyword evidence="4" id="KW-0862">Zinc</keyword>
<dbReference type="GO" id="GO:0008237">
    <property type="term" value="F:metallopeptidase activity"/>
    <property type="evidence" value="ECO:0007669"/>
    <property type="project" value="UniProtKB-KW"/>
</dbReference>
<keyword evidence="5" id="KW-0482">Metalloprotease</keyword>